<organism evidence="1 2">
    <name type="scientific">Letharia lupina</name>
    <dbReference type="NCBI Taxonomy" id="560253"/>
    <lineage>
        <taxon>Eukaryota</taxon>
        <taxon>Fungi</taxon>
        <taxon>Dikarya</taxon>
        <taxon>Ascomycota</taxon>
        <taxon>Pezizomycotina</taxon>
        <taxon>Lecanoromycetes</taxon>
        <taxon>OSLEUM clade</taxon>
        <taxon>Lecanoromycetidae</taxon>
        <taxon>Lecanorales</taxon>
        <taxon>Lecanorineae</taxon>
        <taxon>Parmeliaceae</taxon>
        <taxon>Letharia</taxon>
    </lineage>
</organism>
<sequence length="218" mass="24898">MALRNRKSMLGDLRRVFSNEKKPEVPAMPNKDPVDVPVSALRISRYGLVQDLQLTSYRKNDAKFMIGDNYYYVPSCMQAPGTTDLDPAIRRLKWVFEKGYASKSTAAKQESFMGVYSIWYKDLGTSRGLKTLSQISGDFWMMKQVQDAPQSGDTIEWGEIPKDMVNELNHDWWFMGVQLPDIDAVCREHEGFMTVDQPTGELKANISGRIKSQWTKAK</sequence>
<proteinExistence type="predicted"/>
<reference evidence="1 2" key="1">
    <citation type="journal article" date="2020" name="Genomics">
        <title>Complete, high-quality genomes from long-read metagenomic sequencing of two wolf lichen thalli reveals enigmatic genome architecture.</title>
        <authorList>
            <person name="McKenzie S.K."/>
            <person name="Walston R.F."/>
            <person name="Allen J.L."/>
        </authorList>
    </citation>
    <scope>NUCLEOTIDE SEQUENCE [LARGE SCALE GENOMIC DNA]</scope>
    <source>
        <strain evidence="1">WasteWater1</strain>
    </source>
</reference>
<keyword evidence="2" id="KW-1185">Reference proteome</keyword>
<evidence type="ECO:0000313" key="2">
    <source>
        <dbReference type="Proteomes" id="UP000593566"/>
    </source>
</evidence>
<dbReference type="EMBL" id="JACCJB010000014">
    <property type="protein sequence ID" value="KAF6221445.1"/>
    <property type="molecule type" value="Genomic_DNA"/>
</dbReference>
<dbReference type="GeneID" id="59330714"/>
<dbReference type="RefSeq" id="XP_037150880.1">
    <property type="nucleotide sequence ID" value="XM_037293227.1"/>
</dbReference>
<name>A0A8H6CD69_9LECA</name>
<comment type="caution">
    <text evidence="1">The sequence shown here is derived from an EMBL/GenBank/DDBJ whole genome shotgun (WGS) entry which is preliminary data.</text>
</comment>
<protein>
    <submittedName>
        <fullName evidence="1">Uncharacterized protein</fullName>
    </submittedName>
</protein>
<accession>A0A8H6CD69</accession>
<dbReference type="Proteomes" id="UP000593566">
    <property type="component" value="Unassembled WGS sequence"/>
</dbReference>
<dbReference type="AlphaFoldDB" id="A0A8H6CD69"/>
<evidence type="ECO:0000313" key="1">
    <source>
        <dbReference type="EMBL" id="KAF6221445.1"/>
    </source>
</evidence>
<gene>
    <name evidence="1" type="ORF">HO133_002301</name>
</gene>